<reference evidence="10 11" key="1">
    <citation type="journal article" date="2024" name="BMC Genomics">
        <title>De novo assembly and annotation of Popillia japonica's genome with initial clues to its potential as an invasive pest.</title>
        <authorList>
            <person name="Cucini C."/>
            <person name="Boschi S."/>
            <person name="Funari R."/>
            <person name="Cardaioli E."/>
            <person name="Iannotti N."/>
            <person name="Marturano G."/>
            <person name="Paoli F."/>
            <person name="Bruttini M."/>
            <person name="Carapelli A."/>
            <person name="Frati F."/>
            <person name="Nardi F."/>
        </authorList>
    </citation>
    <scope>NUCLEOTIDE SEQUENCE [LARGE SCALE GENOMIC DNA]</scope>
    <source>
        <strain evidence="10">DMR45628</strain>
    </source>
</reference>
<keyword evidence="3" id="KW-0716">Sensory transduction</keyword>
<evidence type="ECO:0000313" key="11">
    <source>
        <dbReference type="Proteomes" id="UP001458880"/>
    </source>
</evidence>
<accession>A0AAW1JV35</accession>
<keyword evidence="6" id="KW-1133">Transmembrane helix</keyword>
<dbReference type="InterPro" id="IPR004117">
    <property type="entry name" value="7tm6_olfct_rcpt"/>
</dbReference>
<evidence type="ECO:0000256" key="8">
    <source>
        <dbReference type="ARBA" id="ARBA00023170"/>
    </source>
</evidence>
<keyword evidence="2" id="KW-1003">Cell membrane</keyword>
<sequence length="262" mass="29703">MIPASFNTGEYDVIYKLAHLFATAYFSINSASIDALYLSLIALCTAQLQILERKLINVLEDAEAISENFHGKNLNTAAEDILKECIVLHDTINSILPFFTNMPVMIPASFNTGEYDVIYKLAHLFATAYFSINSASIDALYLSLIALCTAQLQILERKLINVLEDAEAISENFHGKNLNTAAEDILKECIVLHDTINRYKKDHCPTPRSNKTVGQKNHKYIAPRLYNSLPSDIKSITSFASFKTRCSRWLLMHDRKYTYKFF</sequence>
<protein>
    <submittedName>
        <fullName evidence="10">Uncharacterized protein</fullName>
    </submittedName>
</protein>
<dbReference type="Proteomes" id="UP001458880">
    <property type="component" value="Unassembled WGS sequence"/>
</dbReference>
<keyword evidence="9" id="KW-0807">Transducer</keyword>
<comment type="subcellular location">
    <subcellularLocation>
        <location evidence="1">Cell membrane</location>
        <topology evidence="1">Multi-pass membrane protein</topology>
    </subcellularLocation>
</comment>
<keyword evidence="11" id="KW-1185">Reference proteome</keyword>
<dbReference type="EMBL" id="JASPKY010000333">
    <property type="protein sequence ID" value="KAK9708266.1"/>
    <property type="molecule type" value="Genomic_DNA"/>
</dbReference>
<evidence type="ECO:0000256" key="6">
    <source>
        <dbReference type="ARBA" id="ARBA00022989"/>
    </source>
</evidence>
<dbReference type="AlphaFoldDB" id="A0AAW1JV35"/>
<evidence type="ECO:0000256" key="3">
    <source>
        <dbReference type="ARBA" id="ARBA00022606"/>
    </source>
</evidence>
<evidence type="ECO:0000313" key="10">
    <source>
        <dbReference type="EMBL" id="KAK9708266.1"/>
    </source>
</evidence>
<dbReference type="GO" id="GO:0005549">
    <property type="term" value="F:odorant binding"/>
    <property type="evidence" value="ECO:0007669"/>
    <property type="project" value="InterPro"/>
</dbReference>
<evidence type="ECO:0000256" key="5">
    <source>
        <dbReference type="ARBA" id="ARBA00022725"/>
    </source>
</evidence>
<keyword evidence="5" id="KW-0552">Olfaction</keyword>
<evidence type="ECO:0000256" key="9">
    <source>
        <dbReference type="ARBA" id="ARBA00023224"/>
    </source>
</evidence>
<keyword evidence="8" id="KW-0675">Receptor</keyword>
<gene>
    <name evidence="10" type="ORF">QE152_g27316</name>
</gene>
<evidence type="ECO:0000256" key="1">
    <source>
        <dbReference type="ARBA" id="ARBA00004651"/>
    </source>
</evidence>
<evidence type="ECO:0000256" key="2">
    <source>
        <dbReference type="ARBA" id="ARBA00022475"/>
    </source>
</evidence>
<keyword evidence="4" id="KW-0812">Transmembrane</keyword>
<proteinExistence type="predicted"/>
<name>A0AAW1JV35_POPJA</name>
<evidence type="ECO:0000256" key="4">
    <source>
        <dbReference type="ARBA" id="ARBA00022692"/>
    </source>
</evidence>
<dbReference type="GO" id="GO:0007165">
    <property type="term" value="P:signal transduction"/>
    <property type="evidence" value="ECO:0007669"/>
    <property type="project" value="UniProtKB-KW"/>
</dbReference>
<dbReference type="GO" id="GO:0004984">
    <property type="term" value="F:olfactory receptor activity"/>
    <property type="evidence" value="ECO:0007669"/>
    <property type="project" value="InterPro"/>
</dbReference>
<dbReference type="PANTHER" id="PTHR21137:SF35">
    <property type="entry name" value="ODORANT RECEPTOR 19A-RELATED"/>
    <property type="match status" value="1"/>
</dbReference>
<dbReference type="PANTHER" id="PTHR21137">
    <property type="entry name" value="ODORANT RECEPTOR"/>
    <property type="match status" value="1"/>
</dbReference>
<comment type="caution">
    <text evidence="10">The sequence shown here is derived from an EMBL/GenBank/DDBJ whole genome shotgun (WGS) entry which is preliminary data.</text>
</comment>
<keyword evidence="7" id="KW-0472">Membrane</keyword>
<dbReference type="GO" id="GO:0005886">
    <property type="term" value="C:plasma membrane"/>
    <property type="evidence" value="ECO:0007669"/>
    <property type="project" value="UniProtKB-SubCell"/>
</dbReference>
<evidence type="ECO:0000256" key="7">
    <source>
        <dbReference type="ARBA" id="ARBA00023136"/>
    </source>
</evidence>
<organism evidence="10 11">
    <name type="scientific">Popillia japonica</name>
    <name type="common">Japanese beetle</name>
    <dbReference type="NCBI Taxonomy" id="7064"/>
    <lineage>
        <taxon>Eukaryota</taxon>
        <taxon>Metazoa</taxon>
        <taxon>Ecdysozoa</taxon>
        <taxon>Arthropoda</taxon>
        <taxon>Hexapoda</taxon>
        <taxon>Insecta</taxon>
        <taxon>Pterygota</taxon>
        <taxon>Neoptera</taxon>
        <taxon>Endopterygota</taxon>
        <taxon>Coleoptera</taxon>
        <taxon>Polyphaga</taxon>
        <taxon>Scarabaeiformia</taxon>
        <taxon>Scarabaeidae</taxon>
        <taxon>Rutelinae</taxon>
        <taxon>Popillia</taxon>
    </lineage>
</organism>